<dbReference type="InterPro" id="IPR008910">
    <property type="entry name" value="MSC_TM_helix"/>
</dbReference>
<feature type="transmembrane region" description="Helical" evidence="2">
    <location>
        <begin position="237"/>
        <end position="262"/>
    </location>
</feature>
<dbReference type="Pfam" id="PF05552">
    <property type="entry name" value="MS_channel_1st_1"/>
    <property type="match status" value="2"/>
</dbReference>
<dbReference type="GO" id="GO:0008381">
    <property type="term" value="F:mechanosensitive monoatomic ion channel activity"/>
    <property type="evidence" value="ECO:0007669"/>
    <property type="project" value="InterPro"/>
</dbReference>
<dbReference type="PANTHER" id="PTHR30221">
    <property type="entry name" value="SMALL-CONDUCTANCE MECHANOSENSITIVE CHANNEL"/>
    <property type="match status" value="1"/>
</dbReference>
<feature type="transmembrane region" description="Helical" evidence="2">
    <location>
        <begin position="64"/>
        <end position="85"/>
    </location>
</feature>
<sequence>MDGIDWIDILSKIGIAIAIVVVTWILAKVVKWAIGKLVARLRFLQRPGADGRSLGESLGRVGSLLVWLFGLVAILQVFALDAVLSPIQGALNAVMEYLPNVLGAVFVFFIGYIIAKIAKQLVEAAVGMINFSGIASKVKNVNPTGEPAGATASTGGQVPQPAAADPGAPAPGAAYAAPDANQQPYSPQPADQGSGMSSQRIGSIAGNLVFAVIVILVAIAALQILGISAISTPAEQMLTLILNAIPAIIAAVLILGIGYLIAKFIGSILESTLTGLGTDRAVASLGVMGPEKSASTIITRIAQVAIMVFFAIMAARALNFPEVTAILNEVLELGGRVLFGGVIIAAGFLVAKIVSRAIGSGTTSTVVRYATIALFVAMGLKYMGIADSIITLAFGAVVVGGALAAALAFGLGGREAAARTLTELRAKKDTPA</sequence>
<feature type="transmembrane region" description="Helical" evidence="2">
    <location>
        <begin position="389"/>
        <end position="411"/>
    </location>
</feature>
<feature type="transmembrane region" description="Helical" evidence="2">
    <location>
        <begin position="97"/>
        <end position="115"/>
    </location>
</feature>
<feature type="transmembrane region" description="Helical" evidence="2">
    <location>
        <begin position="337"/>
        <end position="354"/>
    </location>
</feature>
<protein>
    <submittedName>
        <fullName evidence="3">Mechanosensitive ion channel</fullName>
    </submittedName>
</protein>
<comment type="caution">
    <text evidence="3">The sequence shown here is derived from an EMBL/GenBank/DDBJ whole genome shotgun (WGS) entry which is preliminary data.</text>
</comment>
<dbReference type="Gene3D" id="1.10.287.1260">
    <property type="match status" value="1"/>
</dbReference>
<feature type="region of interest" description="Disordered" evidence="1">
    <location>
        <begin position="145"/>
        <end position="171"/>
    </location>
</feature>
<dbReference type="InterPro" id="IPR045275">
    <property type="entry name" value="MscS_archaea/bacteria_type"/>
</dbReference>
<reference evidence="3" key="1">
    <citation type="journal article" date="2021" name="PeerJ">
        <title>Extensive microbial diversity within the chicken gut microbiome revealed by metagenomics and culture.</title>
        <authorList>
            <person name="Gilroy R."/>
            <person name="Ravi A."/>
            <person name="Getino M."/>
            <person name="Pursley I."/>
            <person name="Horton D.L."/>
            <person name="Alikhan N.F."/>
            <person name="Baker D."/>
            <person name="Gharbi K."/>
            <person name="Hall N."/>
            <person name="Watson M."/>
            <person name="Adriaenssens E.M."/>
            <person name="Foster-Nyarko E."/>
            <person name="Jarju S."/>
            <person name="Secka A."/>
            <person name="Antonio M."/>
            <person name="Oren A."/>
            <person name="Chaudhuri R.R."/>
            <person name="La Ragione R."/>
            <person name="Hildebrand F."/>
            <person name="Pallen M.J."/>
        </authorList>
    </citation>
    <scope>NUCLEOTIDE SEQUENCE</scope>
    <source>
        <strain evidence="3">ChiGjej4B4-7305</strain>
    </source>
</reference>
<evidence type="ECO:0000256" key="2">
    <source>
        <dbReference type="SAM" id="Phobius"/>
    </source>
</evidence>
<organism evidence="3 4">
    <name type="scientific">Candidatus Ruania gallistercoris</name>
    <dbReference type="NCBI Taxonomy" id="2838746"/>
    <lineage>
        <taxon>Bacteria</taxon>
        <taxon>Bacillati</taxon>
        <taxon>Actinomycetota</taxon>
        <taxon>Actinomycetes</taxon>
        <taxon>Micrococcales</taxon>
        <taxon>Ruaniaceae</taxon>
        <taxon>Ruania</taxon>
    </lineage>
</organism>
<dbReference type="EMBL" id="DXBY01000062">
    <property type="protein sequence ID" value="HIZ34907.1"/>
    <property type="molecule type" value="Genomic_DNA"/>
</dbReference>
<dbReference type="AlphaFoldDB" id="A0A9D2ECQ7"/>
<name>A0A9D2ECQ7_9MICO</name>
<keyword evidence="2" id="KW-1133">Transmembrane helix</keyword>
<reference evidence="3" key="2">
    <citation type="submission" date="2021-04" db="EMBL/GenBank/DDBJ databases">
        <authorList>
            <person name="Gilroy R."/>
        </authorList>
    </citation>
    <scope>NUCLEOTIDE SEQUENCE</scope>
    <source>
        <strain evidence="3">ChiGjej4B4-7305</strain>
    </source>
</reference>
<feature type="transmembrane region" description="Helical" evidence="2">
    <location>
        <begin position="6"/>
        <end position="27"/>
    </location>
</feature>
<evidence type="ECO:0000256" key="1">
    <source>
        <dbReference type="SAM" id="MobiDB-lite"/>
    </source>
</evidence>
<keyword evidence="2" id="KW-0812">Transmembrane</keyword>
<proteinExistence type="predicted"/>
<feature type="compositionally biased region" description="Low complexity" evidence="1">
    <location>
        <begin position="155"/>
        <end position="171"/>
    </location>
</feature>
<accession>A0A9D2ECQ7</accession>
<gene>
    <name evidence="3" type="ORF">H9815_03950</name>
</gene>
<feature type="transmembrane region" description="Helical" evidence="2">
    <location>
        <begin position="208"/>
        <end position="231"/>
    </location>
</feature>
<feature type="transmembrane region" description="Helical" evidence="2">
    <location>
        <begin position="366"/>
        <end position="383"/>
    </location>
</feature>
<feature type="transmembrane region" description="Helical" evidence="2">
    <location>
        <begin position="297"/>
        <end position="317"/>
    </location>
</feature>
<dbReference type="PANTHER" id="PTHR30221:SF1">
    <property type="entry name" value="SMALL-CONDUCTANCE MECHANOSENSITIVE CHANNEL"/>
    <property type="match status" value="1"/>
</dbReference>
<evidence type="ECO:0000313" key="4">
    <source>
        <dbReference type="Proteomes" id="UP000824037"/>
    </source>
</evidence>
<dbReference type="NCBIfam" id="NF033912">
    <property type="entry name" value="msc"/>
    <property type="match status" value="2"/>
</dbReference>
<keyword evidence="2" id="KW-0472">Membrane</keyword>
<evidence type="ECO:0000313" key="3">
    <source>
        <dbReference type="EMBL" id="HIZ34907.1"/>
    </source>
</evidence>
<dbReference type="Proteomes" id="UP000824037">
    <property type="component" value="Unassembled WGS sequence"/>
</dbReference>